<dbReference type="PRINTS" id="PR00368">
    <property type="entry name" value="FADPNR"/>
</dbReference>
<feature type="transmembrane region" description="Helical" evidence="1">
    <location>
        <begin position="51"/>
        <end position="78"/>
    </location>
</feature>
<dbReference type="InterPro" id="IPR036188">
    <property type="entry name" value="FAD/NAD-bd_sf"/>
</dbReference>
<keyword evidence="3" id="KW-1185">Reference proteome</keyword>
<gene>
    <name evidence="2" type="ORF">GCM10011487_44960</name>
</gene>
<evidence type="ECO:0000256" key="1">
    <source>
        <dbReference type="SAM" id="Phobius"/>
    </source>
</evidence>
<organism evidence="2 3">
    <name type="scientific">Steroidobacter agaridevorans</name>
    <dbReference type="NCBI Taxonomy" id="2695856"/>
    <lineage>
        <taxon>Bacteria</taxon>
        <taxon>Pseudomonadati</taxon>
        <taxon>Pseudomonadota</taxon>
        <taxon>Gammaproteobacteria</taxon>
        <taxon>Steroidobacterales</taxon>
        <taxon>Steroidobacteraceae</taxon>
        <taxon>Steroidobacter</taxon>
    </lineage>
</organism>
<keyword evidence="1" id="KW-0472">Membrane</keyword>
<comment type="caution">
    <text evidence="2">The sequence shown here is derived from an EMBL/GenBank/DDBJ whole genome shotgun (WGS) entry which is preliminary data.</text>
</comment>
<dbReference type="AlphaFoldDB" id="A0A829YJ02"/>
<proteinExistence type="predicted"/>
<keyword evidence="1" id="KW-0812">Transmembrane</keyword>
<sequence length="593" mass="67709">MCELAASRIPKVYSSTFFSHRNISIVDQQSRCFNLCWALHRMRRIRAEHHVAIVGGGVSGLTCAVALAAWTGCLVSIFECETTLLKRFRRAGHRYIHPDLNQTGGSDGHLIYDPHKESRFPFMNWCGNYAPAFAEELIRKFEHYRATLPIALHLNTTVGTPQAANQRVELPILKPTRQSMRFDAVILATGFGEEKLDEDAATNDISYWLSGNPLTYRSSPLRKGGTERVLVSGNGDSAIIEVAQLLIRDFTHENIFSFLPSNTLAQGLSTRYAMAIQDLAHRQIARHESMIQWYWRMRAFIEINPRANLFGSGRGDQPRRELYQIAHRLLRKFDQESDIEEPLLSSITETLQAQFDTLASREIKACLDSFVLSNIFSDKILGAFRTDLHVTVTGRSPTIYSTRQAPLNWFLLRVLMEYGAIQYHQTHLTGSRLVNNLTRCQFANPSLKGDFHRVITRHGPTYTGYASDPQMRRPTPLPSIWKFLPPPEFFEGKYDQKRFKNRRLLRAQRRPLPLDDVSYPGSWDSASTLWAHADQALWFCHGQPEAAKAEHLYRRLKGSRTPSTRRSISKRLLELAATAVRRQNRRRRSSAAG</sequence>
<dbReference type="Gene3D" id="3.50.50.60">
    <property type="entry name" value="FAD/NAD(P)-binding domain"/>
    <property type="match status" value="1"/>
</dbReference>
<reference evidence="3" key="1">
    <citation type="submission" date="2020-01" db="EMBL/GenBank/DDBJ databases">
        <title>'Steroidobacter agaridevorans' sp. nov., agar-degrading bacteria isolated from rhizosphere soils.</title>
        <authorList>
            <person name="Ikenaga M."/>
            <person name="Kataoka M."/>
            <person name="Murouchi A."/>
            <person name="Katsuragi S."/>
            <person name="Sakai M."/>
        </authorList>
    </citation>
    <scope>NUCLEOTIDE SEQUENCE [LARGE SCALE GENOMIC DNA]</scope>
    <source>
        <strain evidence="3">YU21-B</strain>
    </source>
</reference>
<keyword evidence="1" id="KW-1133">Transmembrane helix</keyword>
<evidence type="ECO:0000313" key="3">
    <source>
        <dbReference type="Proteomes" id="UP000445000"/>
    </source>
</evidence>
<evidence type="ECO:0000313" key="2">
    <source>
        <dbReference type="EMBL" id="GFE82496.1"/>
    </source>
</evidence>
<dbReference type="SUPFAM" id="SSF51905">
    <property type="entry name" value="FAD/NAD(P)-binding domain"/>
    <property type="match status" value="1"/>
</dbReference>
<accession>A0A829YJ02</accession>
<dbReference type="EMBL" id="BLJN01000004">
    <property type="protein sequence ID" value="GFE82496.1"/>
    <property type="molecule type" value="Genomic_DNA"/>
</dbReference>
<dbReference type="Proteomes" id="UP000445000">
    <property type="component" value="Unassembled WGS sequence"/>
</dbReference>
<protein>
    <submittedName>
        <fullName evidence="2">Uncharacterized protein</fullName>
    </submittedName>
</protein>
<name>A0A829YJ02_9GAMM</name>